<gene>
    <name evidence="12" type="ORF">CVLEPA_LOCUS19931</name>
</gene>
<feature type="domain" description="Cadherin" evidence="11">
    <location>
        <begin position="8"/>
        <end position="49"/>
    </location>
</feature>
<dbReference type="InterPro" id="IPR002126">
    <property type="entry name" value="Cadherin-like_dom"/>
</dbReference>
<evidence type="ECO:0000256" key="1">
    <source>
        <dbReference type="ARBA" id="ARBA00004370"/>
    </source>
</evidence>
<evidence type="ECO:0000256" key="9">
    <source>
        <dbReference type="SAM" id="MobiDB-lite"/>
    </source>
</evidence>
<keyword evidence="4 8" id="KW-0106">Calcium</keyword>
<dbReference type="PRINTS" id="PR00205">
    <property type="entry name" value="CADHERIN"/>
</dbReference>
<organism evidence="12 13">
    <name type="scientific">Clavelina lepadiformis</name>
    <name type="common">Light-bulb sea squirt</name>
    <name type="synonym">Ascidia lepadiformis</name>
    <dbReference type="NCBI Taxonomy" id="159417"/>
    <lineage>
        <taxon>Eukaryota</taxon>
        <taxon>Metazoa</taxon>
        <taxon>Chordata</taxon>
        <taxon>Tunicata</taxon>
        <taxon>Ascidiacea</taxon>
        <taxon>Aplousobranchia</taxon>
        <taxon>Clavelinidae</taxon>
        <taxon>Clavelina</taxon>
    </lineage>
</organism>
<evidence type="ECO:0000256" key="3">
    <source>
        <dbReference type="ARBA" id="ARBA00022737"/>
    </source>
</evidence>
<feature type="domain" description="Cadherin" evidence="11">
    <location>
        <begin position="381"/>
        <end position="484"/>
    </location>
</feature>
<feature type="transmembrane region" description="Helical" evidence="10">
    <location>
        <begin position="929"/>
        <end position="954"/>
    </location>
</feature>
<dbReference type="EMBL" id="CAWYQH010000106">
    <property type="protein sequence ID" value="CAK8687879.1"/>
    <property type="molecule type" value="Genomic_DNA"/>
</dbReference>
<sequence>MEVRDGSLDRETRDEYQIEVFATDQQAVHTTPVNVTVTILDVNDEFPEFDGNDFDPLNIPEDVEIDETVWNVTATDKDESPNLNYTFSVVSCFTPEGSTGSDCEDWFRMETFAQSGRLIVAKPLDREAVETFNLQILVTDENAEVREPQTALHDLSVTITDVNDNPPEFDESNLLMEVNEEESGSVIGQVTAKDSDKGSNGVVKYSVMDEYIGIGATTGQLTTEKEIDRETNGNWMNVTVIATDEGSPPLSSNVTVAIRINDVNDNSPNFTKDTYDAVVSESATNGTFVVDVEATDRDEGNNGQVRYSIIAGNELSHFTIDEITGEITVAQNAELDRERWPNYDLTIRAQDAPGQSVSNIEFATVNINITDVNDNPPEFTQQTYVVSNLREDASVGELVVTVQATDQDEEKNKEITYSIVDGNDAGYFKINPSSGEVLLESSIANKNASYSLKLMAFDGGEPPLNSTARLDIDVIDVNLNTPQFTNLPSSEEISVYENLPAGTFVFQVTADDKDRGRNGEVFYSLADQTSFFRIQAEGGNITTFAALDREQNEKFEVTVVVTDGSAAPRSNSTIVTIVVLDVDDNQPSYEKNKEQTITVVEEQKPFVIPGAIVDAASDKDAPENAVNYYFISGGTGYDSFSLNSTTRQLSTTIELDREASPELDLVIMASNDSTPNNPKVEWDPDTLSDAYMRVIIQVEDVNDSPPIFTKTLYEWDMPYDTQPSADVTLTQVQVVDKDVGDNAIASFTIVGAQFVENDVGQNKDGTFGITPSLSDPSIGNIFLAKASGVSADSNGYYQLTVQATDGEFTETTDVIIGIVNGDETVLLYSSMTPEQFRANEDQFIADMESILDAKVYVDKVIPHTADDTSLDAAQSDIYIHAKNNETNELVPADTIIKELERQDNYPVLNEYQLVGTGNTGVVVDNTLKYFQAGLIIACAAILLVIIIFSIAILCMRRSYNRKINVSKATEQAAQDMLRMKDVEKMGEVPNTNIFGENENPLYLEDQKGTFNLDMTGWPDNQESRDDDDSLDDNAVDSHDSAIGFDANDNGFADQPLEDGQFPIDFDQDEEDHAKLSAALNAALKRRGEDNINFLFDGGNGDDQTGF</sequence>
<evidence type="ECO:0000256" key="2">
    <source>
        <dbReference type="ARBA" id="ARBA00022692"/>
    </source>
</evidence>
<evidence type="ECO:0000256" key="5">
    <source>
        <dbReference type="ARBA" id="ARBA00022889"/>
    </source>
</evidence>
<dbReference type="SMART" id="SM00112">
    <property type="entry name" value="CA"/>
    <property type="match status" value="7"/>
</dbReference>
<proteinExistence type="predicted"/>
<dbReference type="Gene3D" id="2.60.40.60">
    <property type="entry name" value="Cadherins"/>
    <property type="match status" value="8"/>
</dbReference>
<dbReference type="PANTHER" id="PTHR24025">
    <property type="entry name" value="DESMOGLEIN FAMILY MEMBER"/>
    <property type="match status" value="1"/>
</dbReference>
<dbReference type="SUPFAM" id="SSF49313">
    <property type="entry name" value="Cadherin-like"/>
    <property type="match status" value="8"/>
</dbReference>
<keyword evidence="6 10" id="KW-1133">Transmembrane helix</keyword>
<dbReference type="PROSITE" id="PS50268">
    <property type="entry name" value="CADHERIN_2"/>
    <property type="match status" value="8"/>
</dbReference>
<evidence type="ECO:0000256" key="10">
    <source>
        <dbReference type="SAM" id="Phobius"/>
    </source>
</evidence>
<evidence type="ECO:0000256" key="6">
    <source>
        <dbReference type="ARBA" id="ARBA00022989"/>
    </source>
</evidence>
<feature type="domain" description="Cadherin" evidence="11">
    <location>
        <begin position="59"/>
        <end position="169"/>
    </location>
</feature>
<evidence type="ECO:0000256" key="7">
    <source>
        <dbReference type="ARBA" id="ARBA00023136"/>
    </source>
</evidence>
<dbReference type="InterPro" id="IPR050971">
    <property type="entry name" value="Cadherin-domain_protein"/>
</dbReference>
<keyword evidence="5" id="KW-0130">Cell adhesion</keyword>
<accession>A0ABP0G7T1</accession>
<dbReference type="Proteomes" id="UP001642483">
    <property type="component" value="Unassembled WGS sequence"/>
</dbReference>
<dbReference type="PROSITE" id="PS00232">
    <property type="entry name" value="CADHERIN_1"/>
    <property type="match status" value="2"/>
</dbReference>
<feature type="domain" description="Cadherin" evidence="11">
    <location>
        <begin position="184"/>
        <end position="270"/>
    </location>
</feature>
<keyword evidence="2 10" id="KW-0812">Transmembrane</keyword>
<name>A0ABP0G7T1_CLALP</name>
<feature type="compositionally biased region" description="Acidic residues" evidence="9">
    <location>
        <begin position="1024"/>
        <end position="1034"/>
    </location>
</feature>
<protein>
    <recommendedName>
        <fullName evidence="11">Cadherin domain-containing protein</fullName>
    </recommendedName>
</protein>
<keyword evidence="7 10" id="KW-0472">Membrane</keyword>
<dbReference type="PANTHER" id="PTHR24025:SF23">
    <property type="entry name" value="NEURAL-CADHERIN"/>
    <property type="match status" value="1"/>
</dbReference>
<keyword evidence="13" id="KW-1185">Reference proteome</keyword>
<feature type="domain" description="Cadherin" evidence="11">
    <location>
        <begin position="591"/>
        <end position="708"/>
    </location>
</feature>
<reference evidence="12 13" key="1">
    <citation type="submission" date="2024-02" db="EMBL/GenBank/DDBJ databases">
        <authorList>
            <person name="Daric V."/>
            <person name="Darras S."/>
        </authorList>
    </citation>
    <scope>NUCLEOTIDE SEQUENCE [LARGE SCALE GENOMIC DNA]</scope>
</reference>
<comment type="subcellular location">
    <subcellularLocation>
        <location evidence="1">Membrane</location>
    </subcellularLocation>
</comment>
<evidence type="ECO:0000256" key="8">
    <source>
        <dbReference type="PROSITE-ProRule" id="PRU00043"/>
    </source>
</evidence>
<dbReference type="InterPro" id="IPR015919">
    <property type="entry name" value="Cadherin-like_sf"/>
</dbReference>
<dbReference type="CDD" id="cd11304">
    <property type="entry name" value="Cadherin_repeat"/>
    <property type="match status" value="8"/>
</dbReference>
<evidence type="ECO:0000259" key="11">
    <source>
        <dbReference type="PROSITE" id="PS50268"/>
    </source>
</evidence>
<comment type="caution">
    <text evidence="12">The sequence shown here is derived from an EMBL/GenBank/DDBJ whole genome shotgun (WGS) entry which is preliminary data.</text>
</comment>
<dbReference type="Pfam" id="PF00028">
    <property type="entry name" value="Cadherin"/>
    <property type="match status" value="6"/>
</dbReference>
<dbReference type="InterPro" id="IPR020894">
    <property type="entry name" value="Cadherin_CS"/>
</dbReference>
<evidence type="ECO:0000313" key="12">
    <source>
        <dbReference type="EMBL" id="CAK8687879.1"/>
    </source>
</evidence>
<feature type="region of interest" description="Disordered" evidence="9">
    <location>
        <begin position="1013"/>
        <end position="1064"/>
    </location>
</feature>
<evidence type="ECO:0000313" key="13">
    <source>
        <dbReference type="Proteomes" id="UP001642483"/>
    </source>
</evidence>
<feature type="domain" description="Cadherin" evidence="11">
    <location>
        <begin position="709"/>
        <end position="836"/>
    </location>
</feature>
<keyword evidence="3" id="KW-0677">Repeat</keyword>
<evidence type="ECO:0000256" key="4">
    <source>
        <dbReference type="ARBA" id="ARBA00022837"/>
    </source>
</evidence>
<feature type="domain" description="Cadherin" evidence="11">
    <location>
        <begin position="271"/>
        <end position="379"/>
    </location>
</feature>
<feature type="domain" description="Cadherin" evidence="11">
    <location>
        <begin position="487"/>
        <end position="589"/>
    </location>
</feature>